<dbReference type="PANTHER" id="PTHR19861">
    <property type="entry name" value="WD40 REPEAT PROTEIN SWD2"/>
    <property type="match status" value="1"/>
</dbReference>
<dbReference type="PROSITE" id="PS50294">
    <property type="entry name" value="WD_REPEATS_REGION"/>
    <property type="match status" value="1"/>
</dbReference>
<evidence type="ECO:0000256" key="1">
    <source>
        <dbReference type="ARBA" id="ARBA00004123"/>
    </source>
</evidence>
<feature type="repeat" description="WD" evidence="6">
    <location>
        <begin position="113"/>
        <end position="153"/>
    </location>
</feature>
<dbReference type="Gene3D" id="2.130.10.10">
    <property type="entry name" value="YVTN repeat-like/Quinoprotein amine dehydrogenase"/>
    <property type="match status" value="2"/>
</dbReference>
<reference evidence="7 8" key="1">
    <citation type="submission" date="2015-04" db="EMBL/GenBank/DDBJ databases">
        <authorList>
            <person name="Syromyatnikov M.Y."/>
            <person name="Popov V.N."/>
        </authorList>
    </citation>
    <scope>NUCLEOTIDE SEQUENCE [LARGE SCALE GENOMIC DNA]</scope>
</reference>
<name>A0A1J1HST9_9DIPT</name>
<evidence type="ECO:0000256" key="6">
    <source>
        <dbReference type="PROSITE-ProRule" id="PRU00221"/>
    </source>
</evidence>
<dbReference type="GO" id="GO:0016070">
    <property type="term" value="P:RNA metabolic process"/>
    <property type="evidence" value="ECO:0007669"/>
    <property type="project" value="UniProtKB-ARBA"/>
</dbReference>
<dbReference type="InterPro" id="IPR037867">
    <property type="entry name" value="Swd2/WDR82"/>
</dbReference>
<dbReference type="InterPro" id="IPR015943">
    <property type="entry name" value="WD40/YVTN_repeat-like_dom_sf"/>
</dbReference>
<evidence type="ECO:0000313" key="8">
    <source>
        <dbReference type="Proteomes" id="UP000183832"/>
    </source>
</evidence>
<organism evidence="7 8">
    <name type="scientific">Clunio marinus</name>
    <dbReference type="NCBI Taxonomy" id="568069"/>
    <lineage>
        <taxon>Eukaryota</taxon>
        <taxon>Metazoa</taxon>
        <taxon>Ecdysozoa</taxon>
        <taxon>Arthropoda</taxon>
        <taxon>Hexapoda</taxon>
        <taxon>Insecta</taxon>
        <taxon>Pterygota</taxon>
        <taxon>Neoptera</taxon>
        <taxon>Endopterygota</taxon>
        <taxon>Diptera</taxon>
        <taxon>Nematocera</taxon>
        <taxon>Chironomoidea</taxon>
        <taxon>Chironomidae</taxon>
        <taxon>Clunio</taxon>
    </lineage>
</organism>
<dbReference type="GO" id="GO:0048188">
    <property type="term" value="C:Set1C/COMPASS complex"/>
    <property type="evidence" value="ECO:0007669"/>
    <property type="project" value="TreeGrafter"/>
</dbReference>
<gene>
    <name evidence="7" type="ORF">CLUMA_CG004747</name>
</gene>
<comment type="similarity">
    <text evidence="2">Belongs to the WD repeat SWD2 family.</text>
</comment>
<evidence type="ECO:0000256" key="5">
    <source>
        <dbReference type="ARBA" id="ARBA00023242"/>
    </source>
</evidence>
<evidence type="ECO:0000256" key="4">
    <source>
        <dbReference type="ARBA" id="ARBA00022737"/>
    </source>
</evidence>
<dbReference type="InterPro" id="IPR001680">
    <property type="entry name" value="WD40_rpt"/>
</dbReference>
<accession>A0A1J1HST9</accession>
<dbReference type="SMART" id="SM00320">
    <property type="entry name" value="WD40"/>
    <property type="match status" value="4"/>
</dbReference>
<keyword evidence="8" id="KW-1185">Reference proteome</keyword>
<dbReference type="GO" id="GO:0003682">
    <property type="term" value="F:chromatin binding"/>
    <property type="evidence" value="ECO:0007669"/>
    <property type="project" value="TreeGrafter"/>
</dbReference>
<sequence length="321" mass="36553">MSYKITTKDIKKFRVAYTKYVSMESQEKIKSLDFSYNGETLIANTNKILNVIKIDDRLSKAAIPSFKYGLGIVKFFDLHFVICTSAKHYFPDPVKNLALRLLDLDSEGFKRYFQGHTEKVVSLSVSSNYNIASGSRDKTVLLWDERSDTPRRKLAFDSTPLVAYHPSGEFFAVCHDSSIIKIFSRKKLSEEINKKEHEKLPGVEWTSLKYSNDGKLLMVTTNFKRVIIFCAETLDELHNLIGNTNLPFSGFVDACFAPESNIVFTGSEENSNSVWCLKKSLKKFDLHSGHENPCPLVLFNPAYMLFVSAGDNIHLWIEDDL</sequence>
<keyword evidence="3 6" id="KW-0853">WD repeat</keyword>
<dbReference type="PROSITE" id="PS50082">
    <property type="entry name" value="WD_REPEATS_2"/>
    <property type="match status" value="1"/>
</dbReference>
<dbReference type="SUPFAM" id="SSF50978">
    <property type="entry name" value="WD40 repeat-like"/>
    <property type="match status" value="1"/>
</dbReference>
<evidence type="ECO:0000256" key="2">
    <source>
        <dbReference type="ARBA" id="ARBA00005616"/>
    </source>
</evidence>
<dbReference type="InterPro" id="IPR036322">
    <property type="entry name" value="WD40_repeat_dom_sf"/>
</dbReference>
<proteinExistence type="inferred from homology"/>
<dbReference type="Proteomes" id="UP000183832">
    <property type="component" value="Unassembled WGS sequence"/>
</dbReference>
<protein>
    <submittedName>
        <fullName evidence="7">CLUMA_CG004747, isoform A</fullName>
    </submittedName>
</protein>
<dbReference type="EMBL" id="CVRI01000020">
    <property type="protein sequence ID" value="CRK91059.1"/>
    <property type="molecule type" value="Genomic_DNA"/>
</dbReference>
<evidence type="ECO:0000256" key="3">
    <source>
        <dbReference type="ARBA" id="ARBA00022574"/>
    </source>
</evidence>
<evidence type="ECO:0000313" key="7">
    <source>
        <dbReference type="EMBL" id="CRK91059.1"/>
    </source>
</evidence>
<dbReference type="AlphaFoldDB" id="A0A1J1HST9"/>
<comment type="subcellular location">
    <subcellularLocation>
        <location evidence="1">Nucleus</location>
    </subcellularLocation>
</comment>
<dbReference type="Pfam" id="PF00400">
    <property type="entry name" value="WD40"/>
    <property type="match status" value="1"/>
</dbReference>
<dbReference type="OrthoDB" id="10251741at2759"/>
<dbReference type="STRING" id="568069.A0A1J1HST9"/>
<keyword evidence="5" id="KW-0539">Nucleus</keyword>
<keyword evidence="4" id="KW-0677">Repeat</keyword>
<dbReference type="PANTHER" id="PTHR19861:SF0">
    <property type="entry name" value="WD REPEAT-CONTAINING PROTEIN 82"/>
    <property type="match status" value="1"/>
</dbReference>